<keyword evidence="2" id="KW-0472">Membrane</keyword>
<name>A0A2T0LZ90_9PSEU</name>
<keyword evidence="4" id="KW-1185">Reference proteome</keyword>
<feature type="compositionally biased region" description="Low complexity" evidence="1">
    <location>
        <begin position="262"/>
        <end position="276"/>
    </location>
</feature>
<sequence>MGTGQQPNPGQWNPQYQQHYAQQYQQYQQGRQYPPHLDQQHYRQGAPPGAPKQKRGRKGGILIGVLATIVVLGLAFGGYWLWYLSDSDDPPPLDTSLDLADAPMGCGMFTENEISHLVPGTFTTEGGGGLSGDKDYAKDAQCMYSNLDTYRDEGQPAAHLSVTTRLHKADHPGAYRAQSGVDNAKEELRRKPGSAIGVPNANDDRFREIEGSSGGVAAAQLSILYRNVTVTFHYNHDGLDEGQFTQPLMRLAQLAILKIDPSAGGQQQPGGSAAPSLPVLPGG</sequence>
<dbReference type="RefSeq" id="WP_146147470.1">
    <property type="nucleotide sequence ID" value="NZ_PVNH01000003.1"/>
</dbReference>
<evidence type="ECO:0000256" key="2">
    <source>
        <dbReference type="SAM" id="Phobius"/>
    </source>
</evidence>
<feature type="compositionally biased region" description="Low complexity" evidence="1">
    <location>
        <begin position="24"/>
        <end position="33"/>
    </location>
</feature>
<dbReference type="Proteomes" id="UP000238362">
    <property type="component" value="Unassembled WGS sequence"/>
</dbReference>
<protein>
    <recommendedName>
        <fullName evidence="5">DUF3558 domain-containing protein</fullName>
    </recommendedName>
</protein>
<feature type="region of interest" description="Disordered" evidence="1">
    <location>
        <begin position="24"/>
        <end position="56"/>
    </location>
</feature>
<accession>A0A2T0LZ90</accession>
<evidence type="ECO:0000313" key="3">
    <source>
        <dbReference type="EMBL" id="PRX49372.1"/>
    </source>
</evidence>
<comment type="caution">
    <text evidence="3">The sequence shown here is derived from an EMBL/GenBank/DDBJ whole genome shotgun (WGS) entry which is preliminary data.</text>
</comment>
<gene>
    <name evidence="3" type="ORF">B0I33_103407</name>
</gene>
<evidence type="ECO:0000256" key="1">
    <source>
        <dbReference type="SAM" id="MobiDB-lite"/>
    </source>
</evidence>
<proteinExistence type="predicted"/>
<evidence type="ECO:0008006" key="5">
    <source>
        <dbReference type="Google" id="ProtNLM"/>
    </source>
</evidence>
<keyword evidence="2" id="KW-1133">Transmembrane helix</keyword>
<organism evidence="3 4">
    <name type="scientific">Prauserella shujinwangii</name>
    <dbReference type="NCBI Taxonomy" id="1453103"/>
    <lineage>
        <taxon>Bacteria</taxon>
        <taxon>Bacillati</taxon>
        <taxon>Actinomycetota</taxon>
        <taxon>Actinomycetes</taxon>
        <taxon>Pseudonocardiales</taxon>
        <taxon>Pseudonocardiaceae</taxon>
        <taxon>Prauserella</taxon>
    </lineage>
</organism>
<evidence type="ECO:0000313" key="4">
    <source>
        <dbReference type="Proteomes" id="UP000238362"/>
    </source>
</evidence>
<reference evidence="3 4" key="1">
    <citation type="submission" date="2018-03" db="EMBL/GenBank/DDBJ databases">
        <title>Genomic Encyclopedia of Type Strains, Phase III (KMG-III): the genomes of soil and plant-associated and newly described type strains.</title>
        <authorList>
            <person name="Whitman W."/>
        </authorList>
    </citation>
    <scope>NUCLEOTIDE SEQUENCE [LARGE SCALE GENOMIC DNA]</scope>
    <source>
        <strain evidence="3 4">CGMCC 4.7125</strain>
    </source>
</reference>
<dbReference type="AlphaFoldDB" id="A0A2T0LZ90"/>
<dbReference type="EMBL" id="PVNH01000003">
    <property type="protein sequence ID" value="PRX49372.1"/>
    <property type="molecule type" value="Genomic_DNA"/>
</dbReference>
<keyword evidence="2" id="KW-0812">Transmembrane</keyword>
<feature type="transmembrane region" description="Helical" evidence="2">
    <location>
        <begin position="61"/>
        <end position="82"/>
    </location>
</feature>
<feature type="region of interest" description="Disordered" evidence="1">
    <location>
        <begin position="262"/>
        <end position="283"/>
    </location>
</feature>
<dbReference type="OrthoDB" id="4554673at2"/>